<sequence length="160" mass="17069">MGTPQGLWATPKGVLRVMGVQGLTIYHDVDQETITGQKLLHGYMALILEMQRCLKMVTMDFFPTTGSELSQISCPCSGVCSIKLYRSTKSATYCSSISTTCDATPSTNGPKTIKTAATSVHCPPTASTVNTAAATKYNGPADKGNRGSAENDFKYKTAEN</sequence>
<gene>
    <name evidence="1" type="ORF">L6452_03134</name>
</gene>
<protein>
    <submittedName>
        <fullName evidence="1">Uncharacterized protein</fullName>
    </submittedName>
</protein>
<dbReference type="EMBL" id="CM042047">
    <property type="protein sequence ID" value="KAI3771962.1"/>
    <property type="molecule type" value="Genomic_DNA"/>
</dbReference>
<evidence type="ECO:0000313" key="1">
    <source>
        <dbReference type="EMBL" id="KAI3771962.1"/>
    </source>
</evidence>
<keyword evidence="2" id="KW-1185">Reference proteome</keyword>
<proteinExistence type="predicted"/>
<dbReference type="Proteomes" id="UP001055879">
    <property type="component" value="Linkage Group LG01"/>
</dbReference>
<accession>A0ACB9FLB8</accession>
<organism evidence="1 2">
    <name type="scientific">Arctium lappa</name>
    <name type="common">Greater burdock</name>
    <name type="synonym">Lappa major</name>
    <dbReference type="NCBI Taxonomy" id="4217"/>
    <lineage>
        <taxon>Eukaryota</taxon>
        <taxon>Viridiplantae</taxon>
        <taxon>Streptophyta</taxon>
        <taxon>Embryophyta</taxon>
        <taxon>Tracheophyta</taxon>
        <taxon>Spermatophyta</taxon>
        <taxon>Magnoliopsida</taxon>
        <taxon>eudicotyledons</taxon>
        <taxon>Gunneridae</taxon>
        <taxon>Pentapetalae</taxon>
        <taxon>asterids</taxon>
        <taxon>campanulids</taxon>
        <taxon>Asterales</taxon>
        <taxon>Asteraceae</taxon>
        <taxon>Carduoideae</taxon>
        <taxon>Cardueae</taxon>
        <taxon>Arctiinae</taxon>
        <taxon>Arctium</taxon>
    </lineage>
</organism>
<name>A0ACB9FLB8_ARCLA</name>
<reference evidence="1 2" key="2">
    <citation type="journal article" date="2022" name="Mol. Ecol. Resour.">
        <title>The genomes of chicory, endive, great burdock and yacon provide insights into Asteraceae paleo-polyploidization history and plant inulin production.</title>
        <authorList>
            <person name="Fan W."/>
            <person name="Wang S."/>
            <person name="Wang H."/>
            <person name="Wang A."/>
            <person name="Jiang F."/>
            <person name="Liu H."/>
            <person name="Zhao H."/>
            <person name="Xu D."/>
            <person name="Zhang Y."/>
        </authorList>
    </citation>
    <scope>NUCLEOTIDE SEQUENCE [LARGE SCALE GENOMIC DNA]</scope>
    <source>
        <strain evidence="2">cv. Niubang</strain>
    </source>
</reference>
<comment type="caution">
    <text evidence="1">The sequence shown here is derived from an EMBL/GenBank/DDBJ whole genome shotgun (WGS) entry which is preliminary data.</text>
</comment>
<reference evidence="2" key="1">
    <citation type="journal article" date="2022" name="Mol. Ecol. Resour.">
        <title>The genomes of chicory, endive, great burdock and yacon provide insights into Asteraceae palaeo-polyploidization history and plant inulin production.</title>
        <authorList>
            <person name="Fan W."/>
            <person name="Wang S."/>
            <person name="Wang H."/>
            <person name="Wang A."/>
            <person name="Jiang F."/>
            <person name="Liu H."/>
            <person name="Zhao H."/>
            <person name="Xu D."/>
            <person name="Zhang Y."/>
        </authorList>
    </citation>
    <scope>NUCLEOTIDE SEQUENCE [LARGE SCALE GENOMIC DNA]</scope>
    <source>
        <strain evidence="2">cv. Niubang</strain>
    </source>
</reference>
<evidence type="ECO:0000313" key="2">
    <source>
        <dbReference type="Proteomes" id="UP001055879"/>
    </source>
</evidence>